<accession>A0AAD9Q968</accession>
<dbReference type="Proteomes" id="UP001249851">
    <property type="component" value="Unassembled WGS sequence"/>
</dbReference>
<dbReference type="EMBL" id="JARQWQ010000052">
    <property type="protein sequence ID" value="KAK2557025.1"/>
    <property type="molecule type" value="Genomic_DNA"/>
</dbReference>
<protein>
    <recommendedName>
        <fullName evidence="7">THAP-type domain-containing protein</fullName>
    </recommendedName>
</protein>
<dbReference type="PANTHER" id="PTHR23080:SF133">
    <property type="entry name" value="SI:CH211-262I1.5-RELATED"/>
    <property type="match status" value="1"/>
</dbReference>
<dbReference type="InterPro" id="IPR027805">
    <property type="entry name" value="Transposase_HTH_dom"/>
</dbReference>
<evidence type="ECO:0000256" key="4">
    <source>
        <dbReference type="ARBA" id="ARBA00022833"/>
    </source>
</evidence>
<feature type="domain" description="THAP-type" evidence="7">
    <location>
        <begin position="9"/>
        <end position="102"/>
    </location>
</feature>
<evidence type="ECO:0000256" key="2">
    <source>
        <dbReference type="ARBA" id="ARBA00022723"/>
    </source>
</evidence>
<dbReference type="PROSITE" id="PS50950">
    <property type="entry name" value="ZF_THAP"/>
    <property type="match status" value="1"/>
</dbReference>
<organism evidence="8 9">
    <name type="scientific">Acropora cervicornis</name>
    <name type="common">Staghorn coral</name>
    <dbReference type="NCBI Taxonomy" id="6130"/>
    <lineage>
        <taxon>Eukaryota</taxon>
        <taxon>Metazoa</taxon>
        <taxon>Cnidaria</taxon>
        <taxon>Anthozoa</taxon>
        <taxon>Hexacorallia</taxon>
        <taxon>Scleractinia</taxon>
        <taxon>Astrocoeniina</taxon>
        <taxon>Acroporidae</taxon>
        <taxon>Acropora</taxon>
    </lineage>
</organism>
<evidence type="ECO:0000259" key="7">
    <source>
        <dbReference type="PROSITE" id="PS50950"/>
    </source>
</evidence>
<comment type="cofactor">
    <cofactor evidence="1">
        <name>a divalent metal cation</name>
        <dbReference type="ChEBI" id="CHEBI:60240"/>
    </cofactor>
</comment>
<evidence type="ECO:0000256" key="5">
    <source>
        <dbReference type="ARBA" id="ARBA00023125"/>
    </source>
</evidence>
<dbReference type="Pfam" id="PF13359">
    <property type="entry name" value="DDE_Tnp_4"/>
    <property type="match status" value="1"/>
</dbReference>
<reference evidence="8" key="1">
    <citation type="journal article" date="2023" name="G3 (Bethesda)">
        <title>Whole genome assembly and annotation of the endangered Caribbean coral Acropora cervicornis.</title>
        <authorList>
            <person name="Selwyn J.D."/>
            <person name="Vollmer S.V."/>
        </authorList>
    </citation>
    <scope>NUCLEOTIDE SEQUENCE</scope>
    <source>
        <strain evidence="8">K2</strain>
    </source>
</reference>
<dbReference type="GO" id="GO:0003677">
    <property type="term" value="F:DNA binding"/>
    <property type="evidence" value="ECO:0007669"/>
    <property type="project" value="UniProtKB-UniRule"/>
</dbReference>
<reference evidence="8" key="2">
    <citation type="journal article" date="2023" name="Science">
        <title>Genomic signatures of disease resistance in endangered staghorn corals.</title>
        <authorList>
            <person name="Vollmer S.V."/>
            <person name="Selwyn J.D."/>
            <person name="Despard B.A."/>
            <person name="Roesel C.L."/>
        </authorList>
    </citation>
    <scope>NUCLEOTIDE SEQUENCE</scope>
    <source>
        <strain evidence="8">K2</strain>
    </source>
</reference>
<keyword evidence="3 6" id="KW-0863">Zinc-finger</keyword>
<keyword evidence="5 6" id="KW-0238">DNA-binding</keyword>
<evidence type="ECO:0000256" key="6">
    <source>
        <dbReference type="PROSITE-ProRule" id="PRU00309"/>
    </source>
</evidence>
<dbReference type="SUPFAM" id="SSF57716">
    <property type="entry name" value="Glucocorticoid receptor-like (DNA-binding domain)"/>
    <property type="match status" value="1"/>
</dbReference>
<dbReference type="GO" id="GO:0008270">
    <property type="term" value="F:zinc ion binding"/>
    <property type="evidence" value="ECO:0007669"/>
    <property type="project" value="UniProtKB-KW"/>
</dbReference>
<evidence type="ECO:0000313" key="9">
    <source>
        <dbReference type="Proteomes" id="UP001249851"/>
    </source>
</evidence>
<evidence type="ECO:0000313" key="8">
    <source>
        <dbReference type="EMBL" id="KAK2557025.1"/>
    </source>
</evidence>
<sequence length="330" mass="38072">MAESSNKHLSHKCSAAALCSVRSDNRKDLIFHAFSKDQILRKTWEINMKRGDKKFASNRALYCCSEHFVETDYKRSLTDQNDEVSQRSVRARIRGDKTTKSFAGPLDKETESASDTDDDIFFYTGFQSYNALIAFWNFVKPCSESLLSWNRARAKTKEKQRKREIQPIDQLWMFLTKVRLGLFERDLAHIFDVSVSTVSDLVVTWANYLIMLLGSLPVWPSKEKIKEHLPDSFKGKYENVRGILDCTELKCELPKDYQKHSEMYSHDTFKGLVCISPSGWITFEESVEKIVEKSNFYQLIEAGDQYLADKGFEIHDLIALRGGSLFIPPK</sequence>
<proteinExistence type="predicted"/>
<keyword evidence="2" id="KW-0479">Metal-binding</keyword>
<dbReference type="Gene3D" id="6.20.210.20">
    <property type="entry name" value="THAP domain"/>
    <property type="match status" value="1"/>
</dbReference>
<dbReference type="Pfam" id="PF13613">
    <property type="entry name" value="HTH_Tnp_4"/>
    <property type="match status" value="1"/>
</dbReference>
<dbReference type="AlphaFoldDB" id="A0AAD9Q968"/>
<dbReference type="InterPro" id="IPR027806">
    <property type="entry name" value="HARBI1_dom"/>
</dbReference>
<dbReference type="Pfam" id="PF05485">
    <property type="entry name" value="THAP"/>
    <property type="match status" value="1"/>
</dbReference>
<dbReference type="InterPro" id="IPR006612">
    <property type="entry name" value="THAP_Znf"/>
</dbReference>
<evidence type="ECO:0000256" key="1">
    <source>
        <dbReference type="ARBA" id="ARBA00001968"/>
    </source>
</evidence>
<gene>
    <name evidence="8" type="ORF">P5673_020874</name>
</gene>
<dbReference type="InterPro" id="IPR038441">
    <property type="entry name" value="THAP_Znf_sf"/>
</dbReference>
<feature type="non-terminal residue" evidence="8">
    <location>
        <position position="1"/>
    </location>
</feature>
<comment type="caution">
    <text evidence="8">The sequence shown here is derived from an EMBL/GenBank/DDBJ whole genome shotgun (WGS) entry which is preliminary data.</text>
</comment>
<evidence type="ECO:0000256" key="3">
    <source>
        <dbReference type="ARBA" id="ARBA00022771"/>
    </source>
</evidence>
<name>A0AAD9Q968_ACRCE</name>
<dbReference type="PANTHER" id="PTHR23080">
    <property type="entry name" value="THAP DOMAIN PROTEIN"/>
    <property type="match status" value="1"/>
</dbReference>
<keyword evidence="4" id="KW-0862">Zinc</keyword>
<keyword evidence="9" id="KW-1185">Reference proteome</keyword>